<name>A0A8H3P0U9_9EURO</name>
<evidence type="ECO:0000256" key="6">
    <source>
        <dbReference type="ARBA" id="ARBA00023242"/>
    </source>
</evidence>
<dbReference type="Proteomes" id="UP000465221">
    <property type="component" value="Unassembled WGS sequence"/>
</dbReference>
<dbReference type="SMART" id="SM00906">
    <property type="entry name" value="Fungal_trans"/>
    <property type="match status" value="1"/>
</dbReference>
<evidence type="ECO:0000256" key="7">
    <source>
        <dbReference type="SAM" id="MobiDB-lite"/>
    </source>
</evidence>
<evidence type="ECO:0000259" key="8">
    <source>
        <dbReference type="PROSITE" id="PS50048"/>
    </source>
</evidence>
<sequence length="690" mass="78425">MYLINAEYAIMTRCTDGGNFKSYSCLACRQRKVKCDRRAPCCNCVKASKQCSFIPPVRGKRKRTKPPREGLHAKLERYEKLLSLHGIKSEPSDDLDDSDSETDACMDEDADAVDTTLEETKPKLIVREGVSRYFDSAPWSIFGGEFQHPEVGGPVDESFSDENGLFFGQNEKIENLASLHPSVQILPKLRDIYADRVDPLVKILHLPTFSTALENGLRHPAERSKSLEAMMFAFYLAVVSTLNEDECQDLFGLSESVVYSRYRLATRQALVNARFLSTSDPITLQAYVLFMMCVRKSYSCDTFFVLSGVAIRLARKMGLHRDGSFLGLSPFDAEMRRRLWWYVVHVDFRVADVLGTRPSMDISCADTKTPLNVDDEDLYPDMTDLPPERNGITPISLCLIRYEIMISLHDFKTSSAADMRWEVLLGPNVPPAKKDNIISQIEDHLEQKYLRYCDPANPLHTFVSIMIRFSICKMKLVAHNPRQFARNPPKDVQTERDIVFTNATKLLEYVTLVQGGHRGLEKYTWQIGASALWNAMLYVLIEVRHRKTGPEVDRSWQLIGDVFSCPRIFGRTPEPVDTVLRKWTLQVWDHYVAASKAEGLPEPSTPGYINVIRGRTRSTRDPSRTEHPSATHGPVDKSSLGCMQIQYDGHEYLPGLGPIESYEFPDILSFEMDPNEWVQWEHLVAEGGRP</sequence>
<feature type="compositionally biased region" description="Basic and acidic residues" evidence="7">
    <location>
        <begin position="618"/>
        <end position="629"/>
    </location>
</feature>
<evidence type="ECO:0000256" key="4">
    <source>
        <dbReference type="ARBA" id="ARBA00023125"/>
    </source>
</evidence>
<dbReference type="PANTHER" id="PTHR31001">
    <property type="entry name" value="UNCHARACTERIZED TRANSCRIPTIONAL REGULATORY PROTEIN"/>
    <property type="match status" value="1"/>
</dbReference>
<gene>
    <name evidence="9" type="ORF">IFM46972_07116</name>
</gene>
<dbReference type="InterPro" id="IPR007219">
    <property type="entry name" value="XnlR_reg_dom"/>
</dbReference>
<dbReference type="InterPro" id="IPR050613">
    <property type="entry name" value="Sec_Metabolite_Reg"/>
</dbReference>
<evidence type="ECO:0000313" key="9">
    <source>
        <dbReference type="EMBL" id="GFF43171.1"/>
    </source>
</evidence>
<protein>
    <submittedName>
        <fullName evidence="9">Uncharacterized transcriptional regulatory protein C139.03</fullName>
    </submittedName>
</protein>
<reference evidence="9 10" key="1">
    <citation type="submission" date="2020-01" db="EMBL/GenBank/DDBJ databases">
        <title>Draft genome sequence of Aspergillus udagawae IFM 46972.</title>
        <authorList>
            <person name="Takahashi H."/>
            <person name="Yaguchi T."/>
        </authorList>
    </citation>
    <scope>NUCLEOTIDE SEQUENCE [LARGE SCALE GENOMIC DNA]</scope>
    <source>
        <strain evidence="9 10">IFM 46972</strain>
    </source>
</reference>
<comment type="caution">
    <text evidence="9">The sequence shown here is derived from an EMBL/GenBank/DDBJ whole genome shotgun (WGS) entry which is preliminary data.</text>
</comment>
<dbReference type="PANTHER" id="PTHR31001:SF85">
    <property type="entry name" value="ZN(II)2CYS6 TRANSCRIPTION FACTOR (EUROFUNG)"/>
    <property type="match status" value="1"/>
</dbReference>
<evidence type="ECO:0000256" key="1">
    <source>
        <dbReference type="ARBA" id="ARBA00004123"/>
    </source>
</evidence>
<keyword evidence="4" id="KW-0238">DNA-binding</keyword>
<dbReference type="EMBL" id="BLKC01000052">
    <property type="protein sequence ID" value="GFF43171.1"/>
    <property type="molecule type" value="Genomic_DNA"/>
</dbReference>
<dbReference type="Gene3D" id="4.10.240.10">
    <property type="entry name" value="Zn(2)-C6 fungal-type DNA-binding domain"/>
    <property type="match status" value="1"/>
</dbReference>
<dbReference type="SUPFAM" id="SSF57701">
    <property type="entry name" value="Zn2/Cys6 DNA-binding domain"/>
    <property type="match status" value="1"/>
</dbReference>
<evidence type="ECO:0000256" key="5">
    <source>
        <dbReference type="ARBA" id="ARBA00023163"/>
    </source>
</evidence>
<organism evidence="9 10">
    <name type="scientific">Aspergillus udagawae</name>
    <dbReference type="NCBI Taxonomy" id="91492"/>
    <lineage>
        <taxon>Eukaryota</taxon>
        <taxon>Fungi</taxon>
        <taxon>Dikarya</taxon>
        <taxon>Ascomycota</taxon>
        <taxon>Pezizomycotina</taxon>
        <taxon>Eurotiomycetes</taxon>
        <taxon>Eurotiomycetidae</taxon>
        <taxon>Eurotiales</taxon>
        <taxon>Aspergillaceae</taxon>
        <taxon>Aspergillus</taxon>
        <taxon>Aspergillus subgen. Fumigati</taxon>
    </lineage>
</organism>
<keyword evidence="5" id="KW-0804">Transcription</keyword>
<dbReference type="InterPro" id="IPR036864">
    <property type="entry name" value="Zn2-C6_fun-type_DNA-bd_sf"/>
</dbReference>
<dbReference type="Pfam" id="PF00172">
    <property type="entry name" value="Zn_clus"/>
    <property type="match status" value="1"/>
</dbReference>
<dbReference type="CDD" id="cd12148">
    <property type="entry name" value="fungal_TF_MHR"/>
    <property type="match status" value="1"/>
</dbReference>
<feature type="region of interest" description="Disordered" evidence="7">
    <location>
        <begin position="605"/>
        <end position="639"/>
    </location>
</feature>
<keyword evidence="3" id="KW-0805">Transcription regulation</keyword>
<comment type="subcellular location">
    <subcellularLocation>
        <location evidence="1">Nucleus</location>
    </subcellularLocation>
</comment>
<dbReference type="GO" id="GO:0003677">
    <property type="term" value="F:DNA binding"/>
    <property type="evidence" value="ECO:0007669"/>
    <property type="project" value="UniProtKB-KW"/>
</dbReference>
<dbReference type="GO" id="GO:0005634">
    <property type="term" value="C:nucleus"/>
    <property type="evidence" value="ECO:0007669"/>
    <property type="project" value="UniProtKB-SubCell"/>
</dbReference>
<dbReference type="GO" id="GO:0006351">
    <property type="term" value="P:DNA-templated transcription"/>
    <property type="evidence" value="ECO:0007669"/>
    <property type="project" value="InterPro"/>
</dbReference>
<keyword evidence="6" id="KW-0539">Nucleus</keyword>
<proteinExistence type="predicted"/>
<dbReference type="CDD" id="cd00067">
    <property type="entry name" value="GAL4"/>
    <property type="match status" value="1"/>
</dbReference>
<evidence type="ECO:0000313" key="10">
    <source>
        <dbReference type="Proteomes" id="UP000465221"/>
    </source>
</evidence>
<dbReference type="Pfam" id="PF04082">
    <property type="entry name" value="Fungal_trans"/>
    <property type="match status" value="1"/>
</dbReference>
<dbReference type="GO" id="GO:0000981">
    <property type="term" value="F:DNA-binding transcription factor activity, RNA polymerase II-specific"/>
    <property type="evidence" value="ECO:0007669"/>
    <property type="project" value="InterPro"/>
</dbReference>
<evidence type="ECO:0000256" key="2">
    <source>
        <dbReference type="ARBA" id="ARBA00022723"/>
    </source>
</evidence>
<dbReference type="InterPro" id="IPR001138">
    <property type="entry name" value="Zn2Cys6_DnaBD"/>
</dbReference>
<keyword evidence="2" id="KW-0479">Metal-binding</keyword>
<dbReference type="PROSITE" id="PS50048">
    <property type="entry name" value="ZN2_CY6_FUNGAL_2"/>
    <property type="match status" value="1"/>
</dbReference>
<accession>A0A8H3P0U9</accession>
<evidence type="ECO:0000256" key="3">
    <source>
        <dbReference type="ARBA" id="ARBA00023015"/>
    </source>
</evidence>
<dbReference type="SMART" id="SM00066">
    <property type="entry name" value="GAL4"/>
    <property type="match status" value="1"/>
</dbReference>
<dbReference type="GO" id="GO:0008270">
    <property type="term" value="F:zinc ion binding"/>
    <property type="evidence" value="ECO:0007669"/>
    <property type="project" value="InterPro"/>
</dbReference>
<feature type="domain" description="Zn(2)-C6 fungal-type" evidence="8">
    <location>
        <begin position="24"/>
        <end position="53"/>
    </location>
</feature>
<dbReference type="AlphaFoldDB" id="A0A8H3P0U9"/>
<dbReference type="PROSITE" id="PS00463">
    <property type="entry name" value="ZN2_CY6_FUNGAL_1"/>
    <property type="match status" value="1"/>
</dbReference>